<reference evidence="1" key="1">
    <citation type="submission" date="2022-04" db="EMBL/GenBank/DDBJ databases">
        <title>Genome of the entomopathogenic fungus Entomophthora muscae.</title>
        <authorList>
            <person name="Elya C."/>
            <person name="Lovett B.R."/>
            <person name="Lee E."/>
            <person name="Macias A.M."/>
            <person name="Hajek A.E."/>
            <person name="De Bivort B.L."/>
            <person name="Kasson M.T."/>
            <person name="De Fine Licht H.H."/>
            <person name="Stajich J.E."/>
        </authorList>
    </citation>
    <scope>NUCLEOTIDE SEQUENCE</scope>
    <source>
        <strain evidence="1">Berkeley</strain>
    </source>
</reference>
<dbReference type="EMBL" id="QTSX02007134">
    <property type="protein sequence ID" value="KAJ9050858.1"/>
    <property type="molecule type" value="Genomic_DNA"/>
</dbReference>
<organism evidence="1 2">
    <name type="scientific">Entomophthora muscae</name>
    <dbReference type="NCBI Taxonomy" id="34485"/>
    <lineage>
        <taxon>Eukaryota</taxon>
        <taxon>Fungi</taxon>
        <taxon>Fungi incertae sedis</taxon>
        <taxon>Zoopagomycota</taxon>
        <taxon>Entomophthoromycotina</taxon>
        <taxon>Entomophthoromycetes</taxon>
        <taxon>Entomophthorales</taxon>
        <taxon>Entomophthoraceae</taxon>
        <taxon>Entomophthora</taxon>
    </lineage>
</organism>
<comment type="caution">
    <text evidence="1">The sequence shown here is derived from an EMBL/GenBank/DDBJ whole genome shotgun (WGS) entry which is preliminary data.</text>
</comment>
<sequence length="482" mass="53473">MEGFDRIIDTDELLLSDPKIKSNFRFDLYQHGRTGLRVVFINAPGPASHSTIVVPTLCQDDYGLPHTLEHLIFCGSQNYPTRGYLEALATRSLSTGTNAWTDSDHTAYTLSTVGFEGLVNTVPVFLDHVINPLLLEKDFVTEVYHVDGKARQQGVVFSEMVSRENSESDVMNINLRKILYQDQTTYSYECGGLTPFISQLQNTHIKEYHCKYYRLEFTTIILAGQDLPHDLILKALADGPTLTKAPDASGIKPPNMQFPPPLELHETKVVEFPSDDDSSGSVGYAWRGPRFDDFISRLALELLLYCLTDSPASPLNQECVAIERPLANSVMYDVALSPETSLWIEFTGVPKGSNDGEPDEDNRALLEPGNFRNEFLRALTKSIDELSTELIQEGIARYRVMLLESLEDDAAYDLTQSLVPAIVADMFASVQVKDSINHLCAQFSELNELARAPPCVLEKSCPSLVAEIEPSRGSGSSQLPVG</sequence>
<evidence type="ECO:0000313" key="2">
    <source>
        <dbReference type="Proteomes" id="UP001165960"/>
    </source>
</evidence>
<gene>
    <name evidence="1" type="ORF">DSO57_1010409</name>
</gene>
<protein>
    <submittedName>
        <fullName evidence="1">Uncharacterized protein</fullName>
    </submittedName>
</protein>
<name>A0ACC2RLC5_9FUNG</name>
<accession>A0ACC2RLC5</accession>
<proteinExistence type="predicted"/>
<keyword evidence="2" id="KW-1185">Reference proteome</keyword>
<dbReference type="Proteomes" id="UP001165960">
    <property type="component" value="Unassembled WGS sequence"/>
</dbReference>
<evidence type="ECO:0000313" key="1">
    <source>
        <dbReference type="EMBL" id="KAJ9050858.1"/>
    </source>
</evidence>